<dbReference type="Proteomes" id="UP000223913">
    <property type="component" value="Unassembled WGS sequence"/>
</dbReference>
<dbReference type="RefSeq" id="WP_099150493.1">
    <property type="nucleotide sequence ID" value="NZ_PDUD01000019.1"/>
</dbReference>
<dbReference type="OrthoDB" id="1493831at2"/>
<reference evidence="1 2" key="1">
    <citation type="submission" date="2017-10" db="EMBL/GenBank/DDBJ databases">
        <title>The draft genome sequence of Lewinella nigricans NBRC 102662.</title>
        <authorList>
            <person name="Wang K."/>
        </authorList>
    </citation>
    <scope>NUCLEOTIDE SEQUENCE [LARGE SCALE GENOMIC DNA]</scope>
    <source>
        <strain evidence="1 2">NBRC 102662</strain>
    </source>
</reference>
<protein>
    <submittedName>
        <fullName evidence="1">Uncharacterized protein</fullName>
    </submittedName>
</protein>
<gene>
    <name evidence="1" type="ORF">CRP01_13030</name>
</gene>
<dbReference type="AlphaFoldDB" id="A0A2D0NC16"/>
<organism evidence="1 2">
    <name type="scientific">Flavilitoribacter nigricans (strain ATCC 23147 / DSM 23189 / NBRC 102662 / NCIMB 1420 / SS-2)</name>
    <name type="common">Lewinella nigricans</name>
    <dbReference type="NCBI Taxonomy" id="1122177"/>
    <lineage>
        <taxon>Bacteria</taxon>
        <taxon>Pseudomonadati</taxon>
        <taxon>Bacteroidota</taxon>
        <taxon>Saprospiria</taxon>
        <taxon>Saprospirales</taxon>
        <taxon>Lewinellaceae</taxon>
        <taxon>Flavilitoribacter</taxon>
    </lineage>
</organism>
<name>A0A2D0NC16_FLAN2</name>
<comment type="caution">
    <text evidence="1">The sequence shown here is derived from an EMBL/GenBank/DDBJ whole genome shotgun (WGS) entry which is preliminary data.</text>
</comment>
<dbReference type="EMBL" id="PDUD01000019">
    <property type="protein sequence ID" value="PHN05900.1"/>
    <property type="molecule type" value="Genomic_DNA"/>
</dbReference>
<keyword evidence="2" id="KW-1185">Reference proteome</keyword>
<accession>A0A2D0NC16</accession>
<proteinExistence type="predicted"/>
<evidence type="ECO:0000313" key="2">
    <source>
        <dbReference type="Proteomes" id="UP000223913"/>
    </source>
</evidence>
<evidence type="ECO:0000313" key="1">
    <source>
        <dbReference type="EMBL" id="PHN05900.1"/>
    </source>
</evidence>
<sequence length="145" mass="16066">MNLLDKRDRNLSATIKLGRENPGNLLQVFLLVTALLFFGSCSSNRATIYIPAEQEFVLGADENQNFRVDLKNTSGLPVAVSAVDKNTETQTQGFRLEAQGSARVFIGRKEKVVLKNSHSEEIRIKARLNKGVAGMSYRPLDQDGQ</sequence>